<accession>A0A0K0FH08</accession>
<protein>
    <submittedName>
        <fullName evidence="5">Putative carbonic anhydrase-like protein 2 (inferred by orthology to a C. elegans protein)</fullName>
    </submittedName>
</protein>
<keyword evidence="2" id="KW-0732">Signal</keyword>
<dbReference type="PROSITE" id="PS51144">
    <property type="entry name" value="ALPHA_CA_2"/>
    <property type="match status" value="1"/>
</dbReference>
<proteinExistence type="inferred from homology"/>
<dbReference type="GO" id="GO:0004089">
    <property type="term" value="F:carbonate dehydratase activity"/>
    <property type="evidence" value="ECO:0007669"/>
    <property type="project" value="InterPro"/>
</dbReference>
<dbReference type="AlphaFoldDB" id="A0A0K0FH08"/>
<dbReference type="InterPro" id="IPR001148">
    <property type="entry name" value="CA_dom"/>
</dbReference>
<dbReference type="GO" id="GO:0008270">
    <property type="term" value="F:zinc ion binding"/>
    <property type="evidence" value="ECO:0007669"/>
    <property type="project" value="InterPro"/>
</dbReference>
<evidence type="ECO:0000313" key="4">
    <source>
        <dbReference type="Proteomes" id="UP000035680"/>
    </source>
</evidence>
<dbReference type="InterPro" id="IPR036398">
    <property type="entry name" value="CA_dom_sf"/>
</dbReference>
<reference evidence="4" key="1">
    <citation type="submission" date="2014-07" db="EMBL/GenBank/DDBJ databases">
        <authorList>
            <person name="Martin A.A"/>
            <person name="De Silva N."/>
        </authorList>
    </citation>
    <scope>NUCLEOTIDE SEQUENCE</scope>
</reference>
<dbReference type="GO" id="GO:0006730">
    <property type="term" value="P:one-carbon metabolic process"/>
    <property type="evidence" value="ECO:0007669"/>
    <property type="project" value="TreeGrafter"/>
</dbReference>
<dbReference type="WBParaSite" id="SVE_0816600.1">
    <property type="protein sequence ID" value="SVE_0816600.1"/>
    <property type="gene ID" value="SVE_0816600"/>
</dbReference>
<organism evidence="4 5">
    <name type="scientific">Strongyloides venezuelensis</name>
    <name type="common">Threadworm</name>
    <dbReference type="NCBI Taxonomy" id="75913"/>
    <lineage>
        <taxon>Eukaryota</taxon>
        <taxon>Metazoa</taxon>
        <taxon>Ecdysozoa</taxon>
        <taxon>Nematoda</taxon>
        <taxon>Chromadorea</taxon>
        <taxon>Rhabditida</taxon>
        <taxon>Tylenchina</taxon>
        <taxon>Panagrolaimomorpha</taxon>
        <taxon>Strongyloidoidea</taxon>
        <taxon>Strongyloididae</taxon>
        <taxon>Strongyloides</taxon>
    </lineage>
</organism>
<feature type="chain" id="PRO_5005329640" evidence="2">
    <location>
        <begin position="22"/>
        <end position="324"/>
    </location>
</feature>
<feature type="domain" description="Alpha-carbonic anhydrase" evidence="3">
    <location>
        <begin position="23"/>
        <end position="294"/>
    </location>
</feature>
<dbReference type="Gene3D" id="3.10.200.10">
    <property type="entry name" value="Alpha carbonic anhydrase"/>
    <property type="match status" value="1"/>
</dbReference>
<dbReference type="SUPFAM" id="SSF51069">
    <property type="entry name" value="Carbonic anhydrase"/>
    <property type="match status" value="1"/>
</dbReference>
<dbReference type="Proteomes" id="UP000035680">
    <property type="component" value="Unassembled WGS sequence"/>
</dbReference>
<feature type="signal peptide" evidence="2">
    <location>
        <begin position="1"/>
        <end position="21"/>
    </location>
</feature>
<dbReference type="SMART" id="SM01057">
    <property type="entry name" value="Carb_anhydrase"/>
    <property type="match status" value="1"/>
</dbReference>
<dbReference type="Pfam" id="PF00194">
    <property type="entry name" value="Carb_anhydrase"/>
    <property type="match status" value="1"/>
</dbReference>
<dbReference type="STRING" id="75913.A0A0K0FH08"/>
<evidence type="ECO:0000313" key="5">
    <source>
        <dbReference type="WBParaSite" id="SVE_0816600.1"/>
    </source>
</evidence>
<sequence>MAEMLFLIFTILILLPPIIKSDYPWTFDNDLFGGPDFWGLVSKHWKLCASGQMQSPINIDPNSLLFDENLPPIHLESIQVDAILKNTGQLPVININNSQANSMKFVNISKSPASPYNYRLQKIIFHTGRLETGEKGSEHTIDKTRFPGELQMLAYNSDLYDNFTDALSKPRGILAISIIVDIGKQTNPELRKLSVASQSIIYKGQYVKLRKLNPSELLPKTVNYVTYEGSLTFPGCYETVTWVVMNNPIYITREDFEIWNTILQTDSKQPNPVYMSPNYRPLKPVNKRLLRTNIRLSTADLEICKGNKFPDISYKANLRRKEKH</sequence>
<keyword evidence="4" id="KW-1185">Reference proteome</keyword>
<evidence type="ECO:0000256" key="2">
    <source>
        <dbReference type="SAM" id="SignalP"/>
    </source>
</evidence>
<evidence type="ECO:0000259" key="3">
    <source>
        <dbReference type="PROSITE" id="PS51144"/>
    </source>
</evidence>
<evidence type="ECO:0000256" key="1">
    <source>
        <dbReference type="ARBA" id="ARBA00010718"/>
    </source>
</evidence>
<reference evidence="5" key="2">
    <citation type="submission" date="2015-08" db="UniProtKB">
        <authorList>
            <consortium name="WormBaseParasite"/>
        </authorList>
    </citation>
    <scope>IDENTIFICATION</scope>
</reference>
<name>A0A0K0FH08_STRVS</name>
<dbReference type="PANTHER" id="PTHR18952:SF208">
    <property type="entry name" value="CARBONIC ANHYDRASE XA-RELATED"/>
    <property type="match status" value="1"/>
</dbReference>
<comment type="similarity">
    <text evidence="1">Belongs to the alpha-carbonic anhydrase family.</text>
</comment>
<dbReference type="PANTHER" id="PTHR18952">
    <property type="entry name" value="CARBONIC ANHYDRASE"/>
    <property type="match status" value="1"/>
</dbReference>
<dbReference type="InterPro" id="IPR023561">
    <property type="entry name" value="Carbonic_anhydrase_a-class"/>
</dbReference>